<keyword evidence="6" id="KW-1185">Reference proteome</keyword>
<dbReference type="Gene3D" id="3.40.50.150">
    <property type="entry name" value="Vaccinia Virus protein VP39"/>
    <property type="match status" value="1"/>
</dbReference>
<name>A0A024QD48_9BACI</name>
<reference evidence="5 6" key="1">
    <citation type="submission" date="2014-03" db="EMBL/GenBank/DDBJ databases">
        <authorList>
            <person name="Urmite Genomes U."/>
        </authorList>
    </citation>
    <scope>NUCLEOTIDE SEQUENCE [LARGE SCALE GENOMIC DNA]</scope>
    <source>
        <strain evidence="5 6">Vm-5</strain>
    </source>
</reference>
<dbReference type="PANTHER" id="PTHR44942">
    <property type="entry name" value="METHYLTRANSF_11 DOMAIN-CONTAINING PROTEIN"/>
    <property type="match status" value="1"/>
</dbReference>
<dbReference type="OrthoDB" id="43862at2"/>
<dbReference type="Pfam" id="PF08241">
    <property type="entry name" value="Methyltransf_11"/>
    <property type="match status" value="1"/>
</dbReference>
<dbReference type="eggNOG" id="COG2226">
    <property type="taxonomic scope" value="Bacteria"/>
</dbReference>
<protein>
    <submittedName>
        <fullName evidence="5">Putative methyltransferase YcgJ</fullName>
    </submittedName>
</protein>
<dbReference type="CDD" id="cd02440">
    <property type="entry name" value="AdoMet_MTases"/>
    <property type="match status" value="1"/>
</dbReference>
<reference evidence="6" key="2">
    <citation type="submission" date="2014-05" db="EMBL/GenBank/DDBJ databases">
        <title>Draft genome sequence of Virgibacillus massiliensis Vm-5.</title>
        <authorList>
            <person name="Khelaifia S."/>
            <person name="Croce O."/>
            <person name="Lagier J.C."/>
            <person name="Raoult D."/>
        </authorList>
    </citation>
    <scope>NUCLEOTIDE SEQUENCE [LARGE SCALE GENOMIC DNA]</scope>
    <source>
        <strain evidence="6">Vm-5</strain>
    </source>
</reference>
<evidence type="ECO:0000256" key="2">
    <source>
        <dbReference type="ARBA" id="ARBA00022603"/>
    </source>
</evidence>
<dbReference type="SUPFAM" id="SSF53335">
    <property type="entry name" value="S-adenosyl-L-methionine-dependent methyltransferases"/>
    <property type="match status" value="1"/>
</dbReference>
<dbReference type="STRING" id="1462526.BN990_02495"/>
<dbReference type="PANTHER" id="PTHR44942:SF4">
    <property type="entry name" value="METHYLTRANSFERASE TYPE 11 DOMAIN-CONTAINING PROTEIN"/>
    <property type="match status" value="1"/>
</dbReference>
<dbReference type="InterPro" id="IPR051052">
    <property type="entry name" value="Diverse_substrate_MTase"/>
</dbReference>
<dbReference type="AlphaFoldDB" id="A0A024QD48"/>
<sequence>MNEKDNVKRVFSKNKYAYVTSSTHAYGDDLLKMESWLDPDPTMAVLDIATGGGHAAKRLAPSVREVFATDITKAMLENTRQHLQAYANIKYVIADAENLPFLDLTFDMVTCRIAAHHFPHPEQFIQEVNRVLKPNGKFLFIDNTVPEVPRYASFLNRLEKMRDYSHVRCLSVNEWNHLFKENHLTVIQQEYRKKKLNYTNWINRTLHQFPAKEKVHQYMLKADQEIQSYFEFKQANGKIQQFTIDEWMVVAQKLL</sequence>
<proteinExistence type="inferred from homology"/>
<dbReference type="EMBL" id="CCDP010000001">
    <property type="protein sequence ID" value="CDQ40177.1"/>
    <property type="molecule type" value="Genomic_DNA"/>
</dbReference>
<evidence type="ECO:0000256" key="3">
    <source>
        <dbReference type="ARBA" id="ARBA00022679"/>
    </source>
</evidence>
<organism evidence="5 6">
    <name type="scientific">Virgibacillus massiliensis</name>
    <dbReference type="NCBI Taxonomy" id="1462526"/>
    <lineage>
        <taxon>Bacteria</taxon>
        <taxon>Bacillati</taxon>
        <taxon>Bacillota</taxon>
        <taxon>Bacilli</taxon>
        <taxon>Bacillales</taxon>
        <taxon>Bacillaceae</taxon>
        <taxon>Virgibacillus</taxon>
    </lineage>
</organism>
<dbReference type="RefSeq" id="WP_038244452.1">
    <property type="nucleotide sequence ID" value="NZ_BNER01000004.1"/>
</dbReference>
<keyword evidence="2 5" id="KW-0489">Methyltransferase</keyword>
<comment type="similarity">
    <text evidence="1">Belongs to the methyltransferase superfamily.</text>
</comment>
<evidence type="ECO:0000256" key="1">
    <source>
        <dbReference type="ARBA" id="ARBA00008361"/>
    </source>
</evidence>
<evidence type="ECO:0000259" key="4">
    <source>
        <dbReference type="Pfam" id="PF08241"/>
    </source>
</evidence>
<evidence type="ECO:0000313" key="5">
    <source>
        <dbReference type="EMBL" id="CDQ40177.1"/>
    </source>
</evidence>
<dbReference type="GO" id="GO:0008757">
    <property type="term" value="F:S-adenosylmethionine-dependent methyltransferase activity"/>
    <property type="evidence" value="ECO:0007669"/>
    <property type="project" value="InterPro"/>
</dbReference>
<evidence type="ECO:0000313" key="6">
    <source>
        <dbReference type="Proteomes" id="UP000028875"/>
    </source>
</evidence>
<dbReference type="InterPro" id="IPR013216">
    <property type="entry name" value="Methyltransf_11"/>
</dbReference>
<comment type="caution">
    <text evidence="5">The sequence shown here is derived from an EMBL/GenBank/DDBJ whole genome shotgun (WGS) entry which is preliminary data.</text>
</comment>
<accession>A0A024QD48</accession>
<dbReference type="Proteomes" id="UP000028875">
    <property type="component" value="Unassembled WGS sequence"/>
</dbReference>
<gene>
    <name evidence="5" type="primary">ycgJ_1</name>
    <name evidence="5" type="ORF">BN990_02495</name>
</gene>
<keyword evidence="3 5" id="KW-0808">Transferase</keyword>
<feature type="domain" description="Methyltransferase type 11" evidence="4">
    <location>
        <begin position="46"/>
        <end position="140"/>
    </location>
</feature>
<dbReference type="InterPro" id="IPR029063">
    <property type="entry name" value="SAM-dependent_MTases_sf"/>
</dbReference>
<dbReference type="GO" id="GO:0032259">
    <property type="term" value="P:methylation"/>
    <property type="evidence" value="ECO:0007669"/>
    <property type="project" value="UniProtKB-KW"/>
</dbReference>